<comment type="caution">
    <text evidence="2">The sequence shown here is derived from an EMBL/GenBank/DDBJ whole genome shotgun (WGS) entry which is preliminary data.</text>
</comment>
<name>A0A5A5TIY4_9CHLR</name>
<dbReference type="EMBL" id="BIXY01000088">
    <property type="protein sequence ID" value="GCF10953.1"/>
    <property type="molecule type" value="Genomic_DNA"/>
</dbReference>
<evidence type="ECO:0000313" key="3">
    <source>
        <dbReference type="Proteomes" id="UP000322530"/>
    </source>
</evidence>
<feature type="transmembrane region" description="Helical" evidence="1">
    <location>
        <begin position="373"/>
        <end position="394"/>
    </location>
</feature>
<feature type="transmembrane region" description="Helical" evidence="1">
    <location>
        <begin position="72"/>
        <end position="89"/>
    </location>
</feature>
<evidence type="ECO:0000313" key="2">
    <source>
        <dbReference type="EMBL" id="GCF10953.1"/>
    </source>
</evidence>
<gene>
    <name evidence="2" type="ORF">KDI_45170</name>
</gene>
<organism evidence="2 3">
    <name type="scientific">Dictyobacter arantiisoli</name>
    <dbReference type="NCBI Taxonomy" id="2014874"/>
    <lineage>
        <taxon>Bacteria</taxon>
        <taxon>Bacillati</taxon>
        <taxon>Chloroflexota</taxon>
        <taxon>Ktedonobacteria</taxon>
        <taxon>Ktedonobacterales</taxon>
        <taxon>Dictyobacteraceae</taxon>
        <taxon>Dictyobacter</taxon>
    </lineage>
</organism>
<evidence type="ECO:0008006" key="4">
    <source>
        <dbReference type="Google" id="ProtNLM"/>
    </source>
</evidence>
<protein>
    <recommendedName>
        <fullName evidence="4">Glycosyltransferase RgtA/B/C/D-like domain-containing protein</fullName>
    </recommendedName>
</protein>
<feature type="transmembrane region" description="Helical" evidence="1">
    <location>
        <begin position="268"/>
        <end position="287"/>
    </location>
</feature>
<keyword evidence="1" id="KW-1133">Transmembrane helix</keyword>
<keyword evidence="1" id="KW-0472">Membrane</keyword>
<dbReference type="AlphaFoldDB" id="A0A5A5TIY4"/>
<reference evidence="2 3" key="1">
    <citation type="submission" date="2019-01" db="EMBL/GenBank/DDBJ databases">
        <title>Draft genome sequence of Dictyobacter sp. Uno17.</title>
        <authorList>
            <person name="Wang C.M."/>
            <person name="Zheng Y."/>
            <person name="Sakai Y."/>
            <person name="Abe K."/>
            <person name="Yokota A."/>
            <person name="Yabe S."/>
        </authorList>
    </citation>
    <scope>NUCLEOTIDE SEQUENCE [LARGE SCALE GENOMIC DNA]</scope>
    <source>
        <strain evidence="2 3">Uno17</strain>
    </source>
</reference>
<feature type="transmembrane region" description="Helical" evidence="1">
    <location>
        <begin position="342"/>
        <end position="361"/>
    </location>
</feature>
<keyword evidence="3" id="KW-1185">Reference proteome</keyword>
<feature type="transmembrane region" description="Helical" evidence="1">
    <location>
        <begin position="173"/>
        <end position="193"/>
    </location>
</feature>
<dbReference type="Proteomes" id="UP000322530">
    <property type="component" value="Unassembled WGS sequence"/>
</dbReference>
<feature type="transmembrane region" description="Helical" evidence="1">
    <location>
        <begin position="150"/>
        <end position="166"/>
    </location>
</feature>
<evidence type="ECO:0000256" key="1">
    <source>
        <dbReference type="SAM" id="Phobius"/>
    </source>
</evidence>
<feature type="transmembrane region" description="Helical" evidence="1">
    <location>
        <begin position="15"/>
        <end position="37"/>
    </location>
</feature>
<accession>A0A5A5TIY4</accession>
<feature type="transmembrane region" description="Helical" evidence="1">
    <location>
        <begin position="43"/>
        <end position="63"/>
    </location>
</feature>
<feature type="transmembrane region" description="Helical" evidence="1">
    <location>
        <begin position="95"/>
        <end position="115"/>
    </location>
</feature>
<proteinExistence type="predicted"/>
<sequence>MGIMALHIQKGEHPVFFYGQAYMGALEAYLGAGLFFLSGRSAFSLRLGLILLYLFFLLCLYLLTARLYTRRFGLFILLLLSLGSNVVLSRQLNALGGYMEILLCGMLSFLLALWLADTTTHAPPRSFWRWMGYTCWGIVVGIGLWSDLLLLPTILCSGLVLLCFCWQDLRRGALLLLLLGMLIGAFPLILHNLHAAPGQDSWSVLINMQGAPAFSISSIAQQVSRTMLYSLPAITGNPVCHTDDMAGLKFLGFEPVQAMSSTCITIRVGWSCVYLCLLLCVIGWQIIQVRTHLLGWRKDRLKRRLSTEFIRAAVGLAMAIQAALTLYSFIRSHAPLDGASVYARYLICLWIATPVLLWPLWKSAQRICAIPGPRTILAGIALLSTVIIMSYGSIETLSEIPQARAAYAWEEKLIASLAQHGIQHVYTDYWTCYRLAFQSAERITCGVLAGGCSLQSGMHNRYPPYYEQARRDPNAAYLLDGNTKCASALQRKGYHYRFATSGYLVYQSE</sequence>
<keyword evidence="1" id="KW-0812">Transmembrane</keyword>
<feature type="transmembrane region" description="Helical" evidence="1">
    <location>
        <begin position="308"/>
        <end position="330"/>
    </location>
</feature>